<reference evidence="2" key="1">
    <citation type="submission" date="2020-07" db="EMBL/GenBank/DDBJ databases">
        <title>Genome sequence and genetic diversity analysis of an under-domesticated orphan crop, white fonio (Digitaria exilis).</title>
        <authorList>
            <person name="Bennetzen J.L."/>
            <person name="Chen S."/>
            <person name="Ma X."/>
            <person name="Wang X."/>
            <person name="Yssel A.E.J."/>
            <person name="Chaluvadi S.R."/>
            <person name="Johnson M."/>
            <person name="Gangashetty P."/>
            <person name="Hamidou F."/>
            <person name="Sanogo M.D."/>
            <person name="Zwaenepoel A."/>
            <person name="Wallace J."/>
            <person name="Van De Peer Y."/>
            <person name="Van Deynze A."/>
        </authorList>
    </citation>
    <scope>NUCLEOTIDE SEQUENCE</scope>
    <source>
        <tissue evidence="2">Leaves</tissue>
    </source>
</reference>
<dbReference type="Proteomes" id="UP000636709">
    <property type="component" value="Unassembled WGS sequence"/>
</dbReference>
<name>A0A835F3P5_9POAL</name>
<comment type="caution">
    <text evidence="2">The sequence shown here is derived from an EMBL/GenBank/DDBJ whole genome shotgun (WGS) entry which is preliminary data.</text>
</comment>
<keyword evidence="3" id="KW-1185">Reference proteome</keyword>
<feature type="compositionally biased region" description="Basic and acidic residues" evidence="1">
    <location>
        <begin position="101"/>
        <end position="110"/>
    </location>
</feature>
<evidence type="ECO:0000313" key="3">
    <source>
        <dbReference type="Proteomes" id="UP000636709"/>
    </source>
</evidence>
<dbReference type="Gene3D" id="2.60.34.10">
    <property type="entry name" value="Substrate Binding Domain Of DNAk, Chain A, domain 1"/>
    <property type="match status" value="1"/>
</dbReference>
<dbReference type="InterPro" id="IPR029047">
    <property type="entry name" value="HSP70_peptide-bd_sf"/>
</dbReference>
<proteinExistence type="predicted"/>
<organism evidence="2 3">
    <name type="scientific">Digitaria exilis</name>
    <dbReference type="NCBI Taxonomy" id="1010633"/>
    <lineage>
        <taxon>Eukaryota</taxon>
        <taxon>Viridiplantae</taxon>
        <taxon>Streptophyta</taxon>
        <taxon>Embryophyta</taxon>
        <taxon>Tracheophyta</taxon>
        <taxon>Spermatophyta</taxon>
        <taxon>Magnoliopsida</taxon>
        <taxon>Liliopsida</taxon>
        <taxon>Poales</taxon>
        <taxon>Poaceae</taxon>
        <taxon>PACMAD clade</taxon>
        <taxon>Panicoideae</taxon>
        <taxon>Panicodae</taxon>
        <taxon>Paniceae</taxon>
        <taxon>Anthephorinae</taxon>
        <taxon>Digitaria</taxon>
    </lineage>
</organism>
<gene>
    <name evidence="2" type="ORF">HU200_019504</name>
</gene>
<dbReference type="AlphaFoldDB" id="A0A835F3P5"/>
<protein>
    <submittedName>
        <fullName evidence="2">Uncharacterized protein</fullName>
    </submittedName>
</protein>
<accession>A0A835F3P5</accession>
<sequence>MMDFLFQLLCHGKPDAQNNDTQQTVVFPKGNVIPSSNALTFYRASIFAVDVVNVGANDAQVEPKVSTYTVRLGIILLALSNPAMMLEEDEVEIPVSATNEAQKEATKMDTDDTPNDPASGTDVNMESKGATDTAEGAENGAPTVV</sequence>
<dbReference type="EMBL" id="JACEFO010001646">
    <property type="protein sequence ID" value="KAF8727009.1"/>
    <property type="molecule type" value="Genomic_DNA"/>
</dbReference>
<dbReference type="OrthoDB" id="434160at2759"/>
<evidence type="ECO:0000256" key="1">
    <source>
        <dbReference type="SAM" id="MobiDB-lite"/>
    </source>
</evidence>
<evidence type="ECO:0000313" key="2">
    <source>
        <dbReference type="EMBL" id="KAF8727009.1"/>
    </source>
</evidence>
<feature type="region of interest" description="Disordered" evidence="1">
    <location>
        <begin position="93"/>
        <end position="145"/>
    </location>
</feature>